<evidence type="ECO:0000313" key="13">
    <source>
        <dbReference type="EMBL" id="SHL90159.1"/>
    </source>
</evidence>
<keyword evidence="8 11" id="KW-0067">ATP-binding</keyword>
<keyword evidence="6 11" id="KW-0547">Nucleotide-binding</keyword>
<keyword evidence="7 11" id="KW-0418">Kinase</keyword>
<comment type="subunit">
    <text evidence="11">Monomer.</text>
</comment>
<reference evidence="13 14" key="1">
    <citation type="submission" date="2016-11" db="EMBL/GenBank/DDBJ databases">
        <authorList>
            <person name="Jaros S."/>
            <person name="Januszkiewicz K."/>
            <person name="Wedrychowicz H."/>
        </authorList>
    </citation>
    <scope>NUCLEOTIDE SEQUENCE [LARGE SCALE GENOMIC DNA]</scope>
    <source>
        <strain evidence="13 14">ACAM 12</strain>
    </source>
</reference>
<dbReference type="EC" id="2.7.11.1" evidence="11"/>
<evidence type="ECO:0000256" key="10">
    <source>
        <dbReference type="ARBA" id="ARBA00023016"/>
    </source>
</evidence>
<protein>
    <recommendedName>
        <fullName evidence="11">Stress response kinase A</fullName>
        <ecNumber evidence="11">2.7.11.1</ecNumber>
    </recommendedName>
    <alternativeName>
        <fullName evidence="11">Serine/threonine-protein kinase SrkA</fullName>
    </alternativeName>
</protein>
<dbReference type="FunCoup" id="A0A1M7EFM7">
    <property type="interactions" value="90"/>
</dbReference>
<proteinExistence type="inferred from homology"/>
<dbReference type="EMBL" id="LT670847">
    <property type="protein sequence ID" value="SHL90159.1"/>
    <property type="molecule type" value="Genomic_DNA"/>
</dbReference>
<gene>
    <name evidence="11" type="primary">srkA</name>
    <name evidence="13" type="ORF">SAMN05878437_0167</name>
</gene>
<feature type="binding site" evidence="11">
    <location>
        <position position="204"/>
    </location>
    <ligand>
        <name>Mg(2+)</name>
        <dbReference type="ChEBI" id="CHEBI:18420"/>
    </ligand>
</feature>
<evidence type="ECO:0000256" key="4">
    <source>
        <dbReference type="ARBA" id="ARBA00022679"/>
    </source>
</evidence>
<keyword evidence="1 11" id="KW-0963">Cytoplasm</keyword>
<comment type="subcellular location">
    <subcellularLocation>
        <location evidence="11">Cytoplasm</location>
    </subcellularLocation>
</comment>
<accession>A0A1M7EFM7</accession>
<evidence type="ECO:0000256" key="3">
    <source>
        <dbReference type="ARBA" id="ARBA00022553"/>
    </source>
</evidence>
<keyword evidence="10 11" id="KW-0346">Stress response</keyword>
<feature type="active site" evidence="11">
    <location>
        <position position="216"/>
    </location>
</feature>
<dbReference type="AlphaFoldDB" id="A0A1M7EFM7"/>
<dbReference type="GO" id="GO:0005737">
    <property type="term" value="C:cytoplasm"/>
    <property type="evidence" value="ECO:0007669"/>
    <property type="project" value="UniProtKB-SubCell"/>
</dbReference>
<keyword evidence="3 11" id="KW-0597">Phosphoprotein</keyword>
<dbReference type="PANTHER" id="PTHR39573">
    <property type="entry name" value="STRESS RESPONSE KINASE A"/>
    <property type="match status" value="1"/>
</dbReference>
<dbReference type="OrthoDB" id="5392197at2"/>
<dbReference type="InterPro" id="IPR011009">
    <property type="entry name" value="Kinase-like_dom_sf"/>
</dbReference>
<dbReference type="InParanoid" id="A0A1M7EFM7"/>
<comment type="similarity">
    <text evidence="11">Belongs to the SrkA/RdoA protein kinase family.</text>
</comment>
<dbReference type="Pfam" id="PF01636">
    <property type="entry name" value="APH"/>
    <property type="match status" value="1"/>
</dbReference>
<evidence type="ECO:0000256" key="1">
    <source>
        <dbReference type="ARBA" id="ARBA00022490"/>
    </source>
</evidence>
<dbReference type="NCBIfam" id="NF008738">
    <property type="entry name" value="PRK11768.1"/>
    <property type="match status" value="1"/>
</dbReference>
<keyword evidence="4 11" id="KW-0808">Transferase</keyword>
<dbReference type="STRING" id="29571.SAMN05878437_0167"/>
<dbReference type="HAMAP" id="MF_01497">
    <property type="entry name" value="SrkA_kinase"/>
    <property type="match status" value="1"/>
</dbReference>
<keyword evidence="14" id="KW-1185">Reference proteome</keyword>
<evidence type="ECO:0000256" key="7">
    <source>
        <dbReference type="ARBA" id="ARBA00022777"/>
    </source>
</evidence>
<evidence type="ECO:0000256" key="5">
    <source>
        <dbReference type="ARBA" id="ARBA00022723"/>
    </source>
</evidence>
<evidence type="ECO:0000259" key="12">
    <source>
        <dbReference type="Pfam" id="PF01636"/>
    </source>
</evidence>
<sequence>MTHAFSALSPATIVTAIESIGIYPAGEPFALNSYENRVLLFRDDERCGWVVKFYRPKRWTTAAIQEEHDYLHELLQAGVRVVAPLRLAGGQTLHHFGGFDFALFPQQAGQAPELDNPAHLFALGGVLGRLHTVASRQTFTHRRQLALASDVAEASAKVLKSGWLTKHQRRAYETVTSHLMKALEGHPTAPAKMIRCHGDCHLGNILGRDEAFTLVDFDDCLMAPAIQDIWMLLAIDEPAAWRAQLSEISEGYEEERPFPHAELDLIEPLRSYRLVRHSAWLAARWDDPAFPQAFPWLGESGYWDGHIRQLEQQRLQLKTPRWLA</sequence>
<feature type="binding site" evidence="11">
    <location>
        <position position="216"/>
    </location>
    <ligand>
        <name>Mg(2+)</name>
        <dbReference type="ChEBI" id="CHEBI:18420"/>
    </ligand>
</feature>
<dbReference type="GO" id="GO:0005524">
    <property type="term" value="F:ATP binding"/>
    <property type="evidence" value="ECO:0007669"/>
    <property type="project" value="UniProtKB-UniRule"/>
</dbReference>
<comment type="catalytic activity">
    <reaction evidence="11">
        <text>L-threonyl-[protein] + ATP = O-phospho-L-threonyl-[protein] + ADP + H(+)</text>
        <dbReference type="Rhea" id="RHEA:46608"/>
        <dbReference type="Rhea" id="RHEA-COMP:11060"/>
        <dbReference type="Rhea" id="RHEA-COMP:11605"/>
        <dbReference type="ChEBI" id="CHEBI:15378"/>
        <dbReference type="ChEBI" id="CHEBI:30013"/>
        <dbReference type="ChEBI" id="CHEBI:30616"/>
        <dbReference type="ChEBI" id="CHEBI:61977"/>
        <dbReference type="ChEBI" id="CHEBI:456216"/>
        <dbReference type="EC" id="2.7.11.1"/>
    </reaction>
</comment>
<dbReference type="Gene3D" id="1.20.1270.170">
    <property type="match status" value="1"/>
</dbReference>
<dbReference type="InterPro" id="IPR032882">
    <property type="entry name" value="SrkA/RdoA"/>
</dbReference>
<dbReference type="RefSeq" id="WP_079550497.1">
    <property type="nucleotide sequence ID" value="NZ_LT670847.1"/>
</dbReference>
<keyword evidence="9 11" id="KW-0460">Magnesium</keyword>
<name>A0A1M7EFM7_9GAMM</name>
<dbReference type="Gene3D" id="3.30.200.70">
    <property type="match status" value="1"/>
</dbReference>
<dbReference type="GO" id="GO:0004674">
    <property type="term" value="F:protein serine/threonine kinase activity"/>
    <property type="evidence" value="ECO:0007669"/>
    <property type="project" value="UniProtKB-UniRule"/>
</dbReference>
<evidence type="ECO:0000256" key="11">
    <source>
        <dbReference type="HAMAP-Rule" id="MF_01497"/>
    </source>
</evidence>
<keyword evidence="2 11" id="KW-0723">Serine/threonine-protein kinase</keyword>
<dbReference type="SUPFAM" id="SSF56112">
    <property type="entry name" value="Protein kinase-like (PK-like)"/>
    <property type="match status" value="1"/>
</dbReference>
<evidence type="ECO:0000256" key="8">
    <source>
        <dbReference type="ARBA" id="ARBA00022840"/>
    </source>
</evidence>
<evidence type="ECO:0000313" key="14">
    <source>
        <dbReference type="Proteomes" id="UP000190911"/>
    </source>
</evidence>
<feature type="domain" description="Aminoglycoside phosphotransferase" evidence="12">
    <location>
        <begin position="33"/>
        <end position="257"/>
    </location>
</feature>
<comment type="cofactor">
    <cofactor evidence="11">
        <name>Mg(2+)</name>
        <dbReference type="ChEBI" id="CHEBI:18420"/>
    </cofactor>
</comment>
<evidence type="ECO:0000256" key="2">
    <source>
        <dbReference type="ARBA" id="ARBA00022527"/>
    </source>
</evidence>
<evidence type="ECO:0000256" key="6">
    <source>
        <dbReference type="ARBA" id="ARBA00022741"/>
    </source>
</evidence>
<dbReference type="GO" id="GO:0000287">
    <property type="term" value="F:magnesium ion binding"/>
    <property type="evidence" value="ECO:0007669"/>
    <property type="project" value="UniProtKB-UniRule"/>
</dbReference>
<comment type="catalytic activity">
    <reaction evidence="11">
        <text>L-seryl-[protein] + ATP = O-phospho-L-seryl-[protein] + ADP + H(+)</text>
        <dbReference type="Rhea" id="RHEA:17989"/>
        <dbReference type="Rhea" id="RHEA-COMP:9863"/>
        <dbReference type="Rhea" id="RHEA-COMP:11604"/>
        <dbReference type="ChEBI" id="CHEBI:15378"/>
        <dbReference type="ChEBI" id="CHEBI:29999"/>
        <dbReference type="ChEBI" id="CHEBI:30616"/>
        <dbReference type="ChEBI" id="CHEBI:83421"/>
        <dbReference type="ChEBI" id="CHEBI:456216"/>
        <dbReference type="EC" id="2.7.11.1"/>
    </reaction>
</comment>
<dbReference type="Proteomes" id="UP000190911">
    <property type="component" value="Chromosome I"/>
</dbReference>
<dbReference type="InterPro" id="IPR002575">
    <property type="entry name" value="Aminoglycoside_PTrfase"/>
</dbReference>
<dbReference type="GO" id="GO:0106310">
    <property type="term" value="F:protein serine kinase activity"/>
    <property type="evidence" value="ECO:0007669"/>
    <property type="project" value="RHEA"/>
</dbReference>
<evidence type="ECO:0000256" key="9">
    <source>
        <dbReference type="ARBA" id="ARBA00022842"/>
    </source>
</evidence>
<feature type="active site" description="Proton acceptor" evidence="11">
    <location>
        <position position="199"/>
    </location>
</feature>
<comment type="function">
    <text evidence="11">A protein kinase that phosphorylates Ser and Thr residues. Probably acts to suppress the effects of stress linked to accumulation of reactive oxygen species. Probably involved in the extracytoplasmic stress response.</text>
</comment>
<dbReference type="Gene3D" id="1.10.510.10">
    <property type="entry name" value="Transferase(Phosphotransferase) domain 1"/>
    <property type="match status" value="1"/>
</dbReference>
<feature type="site" description="ATP" evidence="11">
    <location>
        <position position="33"/>
    </location>
</feature>
<keyword evidence="5 11" id="KW-0479">Metal-binding</keyword>
<dbReference type="PANTHER" id="PTHR39573:SF1">
    <property type="entry name" value="STRESS RESPONSE KINASE A"/>
    <property type="match status" value="1"/>
</dbReference>
<organism evidence="13 14">
    <name type="scientific">Vreelandella subglaciescola</name>
    <dbReference type="NCBI Taxonomy" id="29571"/>
    <lineage>
        <taxon>Bacteria</taxon>
        <taxon>Pseudomonadati</taxon>
        <taxon>Pseudomonadota</taxon>
        <taxon>Gammaproteobacteria</taxon>
        <taxon>Oceanospirillales</taxon>
        <taxon>Halomonadaceae</taxon>
        <taxon>Vreelandella</taxon>
    </lineage>
</organism>